<dbReference type="Proteomes" id="UP001237448">
    <property type="component" value="Unassembled WGS sequence"/>
</dbReference>
<accession>A0ABU0FA53</accession>
<gene>
    <name evidence="1" type="ORF">J3R73_001285</name>
</gene>
<reference evidence="1 2" key="1">
    <citation type="submission" date="2023-07" db="EMBL/GenBank/DDBJ databases">
        <title>Genomic Encyclopedia of Type Strains, Phase IV (KMG-IV): sequencing the most valuable type-strain genomes for metagenomic binning, comparative biology and taxonomic classification.</title>
        <authorList>
            <person name="Goeker M."/>
        </authorList>
    </citation>
    <scope>NUCLEOTIDE SEQUENCE [LARGE SCALE GENOMIC DNA]</scope>
    <source>
        <strain evidence="1 2">DSM 5896</strain>
    </source>
</reference>
<dbReference type="EMBL" id="JAUSVK010000001">
    <property type="protein sequence ID" value="MDQ0391493.1"/>
    <property type="molecule type" value="Genomic_DNA"/>
</dbReference>
<dbReference type="RefSeq" id="WP_307423901.1">
    <property type="nucleotide sequence ID" value="NZ_JAUSVK010000001.1"/>
</dbReference>
<sequence>MRPVACLEPRRSVRFRRPDAPVWLAVRRRPSVRLPLVEIHDAIQAGKSRILHGDGLRPAPVIVFVAGIAEFGDAYRLGERRDAIISGLQDLAERPVMAISVMVIGLKTERPISSAEASLASARLGRDDEVIEAR</sequence>
<proteinExistence type="predicted"/>
<name>A0ABU0FA53_9HYPH</name>
<keyword evidence="2" id="KW-1185">Reference proteome</keyword>
<evidence type="ECO:0000313" key="2">
    <source>
        <dbReference type="Proteomes" id="UP001237448"/>
    </source>
</evidence>
<protein>
    <submittedName>
        <fullName evidence="1">Uncharacterized protein</fullName>
    </submittedName>
</protein>
<comment type="caution">
    <text evidence="1">The sequence shown here is derived from an EMBL/GenBank/DDBJ whole genome shotgun (WGS) entry which is preliminary data.</text>
</comment>
<organism evidence="1 2">
    <name type="scientific">Labrys monachus</name>
    <dbReference type="NCBI Taxonomy" id="217067"/>
    <lineage>
        <taxon>Bacteria</taxon>
        <taxon>Pseudomonadati</taxon>
        <taxon>Pseudomonadota</taxon>
        <taxon>Alphaproteobacteria</taxon>
        <taxon>Hyphomicrobiales</taxon>
        <taxon>Xanthobacteraceae</taxon>
        <taxon>Labrys</taxon>
    </lineage>
</organism>
<evidence type="ECO:0000313" key="1">
    <source>
        <dbReference type="EMBL" id="MDQ0391493.1"/>
    </source>
</evidence>